<dbReference type="PANTHER" id="PTHR12904">
    <property type="match status" value="1"/>
</dbReference>
<dbReference type="InterPro" id="IPR016024">
    <property type="entry name" value="ARM-type_fold"/>
</dbReference>
<dbReference type="Pfam" id="PF25013">
    <property type="entry name" value="LRR_Zer-1"/>
    <property type="match status" value="1"/>
</dbReference>
<evidence type="ECO:0000259" key="3">
    <source>
        <dbReference type="Pfam" id="PF25013"/>
    </source>
</evidence>
<comment type="caution">
    <text evidence="4">The sequence shown here is derived from an EMBL/GenBank/DDBJ whole genome shotgun (WGS) entry which is preliminary data.</text>
</comment>
<accession>A0ABD2K4I1</accession>
<dbReference type="FunFam" id="1.25.10.10:FF:000638">
    <property type="entry name" value="Zyg eleven-related protein 1"/>
    <property type="match status" value="1"/>
</dbReference>
<dbReference type="SUPFAM" id="SSF52047">
    <property type="entry name" value="RNI-like"/>
    <property type="match status" value="1"/>
</dbReference>
<dbReference type="Pfam" id="PF22964">
    <property type="entry name" value="ZER1-like_2nd"/>
    <property type="match status" value="1"/>
</dbReference>
<feature type="domain" description="Protein zer-1 homolog-like C-terminal" evidence="2">
    <location>
        <begin position="536"/>
        <end position="890"/>
    </location>
</feature>
<evidence type="ECO:0000256" key="1">
    <source>
        <dbReference type="ARBA" id="ARBA00022786"/>
    </source>
</evidence>
<name>A0ABD2K4I1_HETSC</name>
<evidence type="ECO:0000313" key="4">
    <source>
        <dbReference type="EMBL" id="KAL3097787.1"/>
    </source>
</evidence>
<sequence length="915" mass="103178">MPENAHSQSDLPLEAPSLMALSAEIVAINAEHLLVLNKSFGPNGASSTAQASSSKFTHSFSRVVGLRDQAAEQSLIQHQTAIKHPNKTDALGFLPEPAANLVLKKMCDKWRRRENAMSPEEIDNAVQPFYDGAQCPVTSIDLTKLQVTDRILAALLVNHRNTLSSLNLCSTKGINAVGVCSLLQKSKVRLGTLRSLKLNSTDLLRVPKCRRYHPYVPAMEMESVGLDRALNALINNTPTLLNNDDNTRLPTYGADRRGRRNRVWTENFANELLADGAEMDEEKLRAIVEYDEAQIHSPPQFVQFCSELEHLYLVQGLSYNIEDETRPAFLARILAELKHLRTLDLSEWLLTDFTVLQKLENLTSLILYDIHNLEGSIDTLCKFYKLTGLDLSQSDRSSSGLYAQPVTALHKLVSSLPKLKYLDISGTNLTTLPSENDRPFRGAGTIDSDIPGLSYLKKPLKYLGIFNCESSSQYKNIPAEKISGDHGEDQVLTAMEMYLERPKTMQAVLNESYHLYRFGTNLNRQVEALHLVLKSMSLHLNNSNLQIAGSASMFYIIRSVKMNWSTRRRVIFALIDGMENHLDEQVMVRNCCLCLCQFDIPQDIMFGYGHVANLLVKVLETHSSDPLTQRIVVFLLNSMACHVEGVQKIEVGEFGAIEIILQQIARKLQSNQCDDVMDTAWSFLWNITDETPANCSRFLKAEGLTLFYRCYVKFPGQMELVRNMMGLIGNIAEVFDLRDQLMIDDYLKIFCTLLDNLSDGIEISYNSAGVLAHLVSDGDERWKTTKVKNSRRHVSDLIVRATELWDLNARRFINYRSFKPILGLLSQWHAVGSQQWAIWALANLTTTDRAKYCRFVVEEGGVELVEQLVNSSNSTNAIRELAQTVLNNIEEWKRSDIEDNLEKQETTAENTNDSS</sequence>
<dbReference type="Gene3D" id="3.80.10.10">
    <property type="entry name" value="Ribonuclease Inhibitor"/>
    <property type="match status" value="2"/>
</dbReference>
<dbReference type="AlphaFoldDB" id="A0ABD2K4I1"/>
<dbReference type="Proteomes" id="UP001620645">
    <property type="component" value="Unassembled WGS sequence"/>
</dbReference>
<organism evidence="4 5">
    <name type="scientific">Heterodera schachtii</name>
    <name type="common">Sugarbeet cyst nematode worm</name>
    <name type="synonym">Tylenchus schachtii</name>
    <dbReference type="NCBI Taxonomy" id="97005"/>
    <lineage>
        <taxon>Eukaryota</taxon>
        <taxon>Metazoa</taxon>
        <taxon>Ecdysozoa</taxon>
        <taxon>Nematoda</taxon>
        <taxon>Chromadorea</taxon>
        <taxon>Rhabditida</taxon>
        <taxon>Tylenchina</taxon>
        <taxon>Tylenchomorpha</taxon>
        <taxon>Tylenchoidea</taxon>
        <taxon>Heteroderidae</taxon>
        <taxon>Heteroderinae</taxon>
        <taxon>Heterodera</taxon>
    </lineage>
</organism>
<feature type="domain" description="Zer-1-like leucine-rich repeats region" evidence="3">
    <location>
        <begin position="332"/>
        <end position="468"/>
    </location>
</feature>
<keyword evidence="1" id="KW-0833">Ubl conjugation pathway</keyword>
<keyword evidence="5" id="KW-1185">Reference proteome</keyword>
<dbReference type="InterPro" id="IPR056845">
    <property type="entry name" value="LRR_Zer-1"/>
</dbReference>
<dbReference type="Gene3D" id="1.25.10.10">
    <property type="entry name" value="Leucine-rich Repeat Variant"/>
    <property type="match status" value="1"/>
</dbReference>
<gene>
    <name evidence="4" type="ORF">niasHS_000522</name>
</gene>
<evidence type="ECO:0000313" key="5">
    <source>
        <dbReference type="Proteomes" id="UP001620645"/>
    </source>
</evidence>
<evidence type="ECO:0000259" key="2">
    <source>
        <dbReference type="Pfam" id="PF22964"/>
    </source>
</evidence>
<dbReference type="InterPro" id="IPR055142">
    <property type="entry name" value="ZER1-like_C"/>
</dbReference>
<protein>
    <submittedName>
        <fullName evidence="4">Uncharacterized protein</fullName>
    </submittedName>
</protein>
<dbReference type="EMBL" id="JBICCN010000053">
    <property type="protein sequence ID" value="KAL3097787.1"/>
    <property type="molecule type" value="Genomic_DNA"/>
</dbReference>
<dbReference type="SUPFAM" id="SSF48371">
    <property type="entry name" value="ARM repeat"/>
    <property type="match status" value="1"/>
</dbReference>
<dbReference type="InterPro" id="IPR032675">
    <property type="entry name" value="LRR_dom_sf"/>
</dbReference>
<dbReference type="InterPro" id="IPR051341">
    <property type="entry name" value="Zyg-11_UBL_adapter"/>
</dbReference>
<dbReference type="PANTHER" id="PTHR12904:SF23">
    <property type="entry name" value="PROTEIN ZER-1 HOMOLOG"/>
    <property type="match status" value="1"/>
</dbReference>
<dbReference type="InterPro" id="IPR011989">
    <property type="entry name" value="ARM-like"/>
</dbReference>
<proteinExistence type="predicted"/>
<reference evidence="4 5" key="1">
    <citation type="submission" date="2024-10" db="EMBL/GenBank/DDBJ databases">
        <authorList>
            <person name="Kim D."/>
        </authorList>
    </citation>
    <scope>NUCLEOTIDE SEQUENCE [LARGE SCALE GENOMIC DNA]</scope>
    <source>
        <strain evidence="4">Taebaek</strain>
    </source>
</reference>